<feature type="region of interest" description="Disordered" evidence="1">
    <location>
        <begin position="208"/>
        <end position="267"/>
    </location>
</feature>
<sequence length="267" mass="29709">MVSPGGHCTERGKRRVVAILRVLHEALEERVVHEVDVVFTWHLCSVVPGACPGTVCTTEVCVVFLDTLTPVFELYIRLRERRQWGSNLELGLESIKVTGMDLQGVLPAGVVLWHSSGCGSVVVPHGSRLVPPAVELVVLCELVLPRGMPQKMKARRFVNDLKPQYITQLAPPNIQTYAEMVKKAQLLEDATDFTDHIKGKFVTKELTPGMTSAKPNIGKKRPFSITEGPSQEKKPKVFIPNTPAKSNCKHCETEEDTYTQEDENDQE</sequence>
<protein>
    <submittedName>
        <fullName evidence="2">Uncharacterized protein</fullName>
    </submittedName>
</protein>
<evidence type="ECO:0000313" key="3">
    <source>
        <dbReference type="Proteomes" id="UP000652761"/>
    </source>
</evidence>
<name>A0A843UF56_COLES</name>
<keyword evidence="3" id="KW-1185">Reference proteome</keyword>
<reference evidence="2" key="1">
    <citation type="submission" date="2017-07" db="EMBL/GenBank/DDBJ databases">
        <title>Taro Niue Genome Assembly and Annotation.</title>
        <authorList>
            <person name="Atibalentja N."/>
            <person name="Keating K."/>
            <person name="Fields C.J."/>
        </authorList>
    </citation>
    <scope>NUCLEOTIDE SEQUENCE</scope>
    <source>
        <strain evidence="2">Niue_2</strain>
        <tissue evidence="2">Leaf</tissue>
    </source>
</reference>
<dbReference type="AlphaFoldDB" id="A0A843UF56"/>
<organism evidence="2 3">
    <name type="scientific">Colocasia esculenta</name>
    <name type="common">Wild taro</name>
    <name type="synonym">Arum esculentum</name>
    <dbReference type="NCBI Taxonomy" id="4460"/>
    <lineage>
        <taxon>Eukaryota</taxon>
        <taxon>Viridiplantae</taxon>
        <taxon>Streptophyta</taxon>
        <taxon>Embryophyta</taxon>
        <taxon>Tracheophyta</taxon>
        <taxon>Spermatophyta</taxon>
        <taxon>Magnoliopsida</taxon>
        <taxon>Liliopsida</taxon>
        <taxon>Araceae</taxon>
        <taxon>Aroideae</taxon>
        <taxon>Colocasieae</taxon>
        <taxon>Colocasia</taxon>
    </lineage>
</organism>
<evidence type="ECO:0000313" key="2">
    <source>
        <dbReference type="EMBL" id="MQL80540.1"/>
    </source>
</evidence>
<evidence type="ECO:0000256" key="1">
    <source>
        <dbReference type="SAM" id="MobiDB-lite"/>
    </source>
</evidence>
<dbReference type="Proteomes" id="UP000652761">
    <property type="component" value="Unassembled WGS sequence"/>
</dbReference>
<proteinExistence type="predicted"/>
<accession>A0A843UF56</accession>
<feature type="compositionally biased region" description="Acidic residues" evidence="1">
    <location>
        <begin position="253"/>
        <end position="267"/>
    </location>
</feature>
<gene>
    <name evidence="2" type="ORF">Taro_012985</name>
</gene>
<dbReference type="EMBL" id="NMUH01000513">
    <property type="protein sequence ID" value="MQL80540.1"/>
    <property type="molecule type" value="Genomic_DNA"/>
</dbReference>
<comment type="caution">
    <text evidence="2">The sequence shown here is derived from an EMBL/GenBank/DDBJ whole genome shotgun (WGS) entry which is preliminary data.</text>
</comment>